<feature type="region of interest" description="Disordered" evidence="6">
    <location>
        <begin position="415"/>
        <end position="482"/>
    </location>
</feature>
<gene>
    <name evidence="7" type="primary">HIR3</name>
    <name evidence="7" type="ORF">MPDQ_000807</name>
</gene>
<feature type="compositionally biased region" description="Polar residues" evidence="6">
    <location>
        <begin position="369"/>
        <end position="387"/>
    </location>
</feature>
<accession>A0A507QT42</accession>
<dbReference type="GO" id="GO:0000417">
    <property type="term" value="C:HIR complex"/>
    <property type="evidence" value="ECO:0007669"/>
    <property type="project" value="TreeGrafter"/>
</dbReference>
<dbReference type="Proteomes" id="UP000319663">
    <property type="component" value="Unassembled WGS sequence"/>
</dbReference>
<feature type="region of interest" description="Disordered" evidence="6">
    <location>
        <begin position="1777"/>
        <end position="1810"/>
    </location>
</feature>
<dbReference type="EMBL" id="VIFY01000118">
    <property type="protein sequence ID" value="TQB70204.1"/>
    <property type="molecule type" value="Genomic_DNA"/>
</dbReference>
<evidence type="ECO:0000256" key="3">
    <source>
        <dbReference type="ARBA" id="ARBA00007335"/>
    </source>
</evidence>
<comment type="similarity">
    <text evidence="3">Belongs to the HIR3 family.</text>
</comment>
<dbReference type="GO" id="GO:0031491">
    <property type="term" value="F:nucleosome binding"/>
    <property type="evidence" value="ECO:0007669"/>
    <property type="project" value="TreeGrafter"/>
</dbReference>
<evidence type="ECO:0000313" key="8">
    <source>
        <dbReference type="Proteomes" id="UP000319663"/>
    </source>
</evidence>
<comment type="caution">
    <text evidence="7">The sequence shown here is derived from an EMBL/GenBank/DDBJ whole genome shotgun (WGS) entry which is preliminary data.</text>
</comment>
<comment type="function">
    <text evidence="1">Has a role in a nucleosome assembly pathway that is required for the integrity of heterochromatin and proper chromosome segregation.</text>
</comment>
<feature type="compositionally biased region" description="Acidic residues" evidence="6">
    <location>
        <begin position="1887"/>
        <end position="1899"/>
    </location>
</feature>
<feature type="compositionally biased region" description="Basic and acidic residues" evidence="6">
    <location>
        <begin position="1859"/>
        <end position="1869"/>
    </location>
</feature>
<evidence type="ECO:0000313" key="7">
    <source>
        <dbReference type="EMBL" id="TQB70204.1"/>
    </source>
</evidence>
<proteinExistence type="inferred from homology"/>
<dbReference type="GO" id="GO:0006325">
    <property type="term" value="P:chromatin organization"/>
    <property type="evidence" value="ECO:0007669"/>
    <property type="project" value="InterPro"/>
</dbReference>
<keyword evidence="8" id="KW-1185">Reference proteome</keyword>
<dbReference type="PANTHER" id="PTHR15502:SF7">
    <property type="entry name" value="CALCINEURIN-BINDING PROTEIN CABIN-1"/>
    <property type="match status" value="1"/>
</dbReference>
<dbReference type="GO" id="GO:0005634">
    <property type="term" value="C:nucleus"/>
    <property type="evidence" value="ECO:0007669"/>
    <property type="project" value="UniProtKB-SubCell"/>
</dbReference>
<sequence length="2070" mass="234062">MSSWVALNVEPDETVEEEVDNTKEIQVEEALKLYQSALKLHSQGPQFYAEAAGAYDALLKSDIFKSPEPFADYARNALQDTETQSTGFADHAAEETLSDIDINDSTSSTLFQTIHLSYKNYGQYLLDALQDLLKETPQATHINKEFSEKVSKRSISALSSFANALERDDTDLDIWRKSARLSNALQSYRLTRYCLESVLADDENRLEMRTEQLGLDETCAEECLRETLLSVDDRLWASQVPLKKPRKALLKFLRRQIDPYPYLPRLSADQLSSDSSKSLAAIRPTRHTIRPNASTWLSVGEEILQTIVNEGTGASNLGSSTAIDIFLPDSSIEPISPTVEEPTHPHEDCEDTDCQNQPQRQLGAATMEDGNQNTEVESPSLSHVQKTEVTLKSPEDHAFLDLGAEKQLVDSLESLADPSPDMTNQQENAKVDEPETKQQLGTGRKRSSTSIANEDHAEGGRMKSRRTRARESNTETLPNEDLPFDQTKYYEDRLQTFFEADDMMFGLVSSLLSRVGVEELGTIGQLRRQISEFQDGNALTTTARLQPAAMEPLLCSDLCSIVSNWNERSSQLAREGDPLSAVEDLQGMNKFGLTAFLEHSKKLTRRVGVDKLLSGDEGLRMFLSTVSSEWINIHELAFRWLQGLLLPGFGEVSTRDSVEPENASVESTYIASLWPDALKEVILKILSQEGEYIYKRIEGLVTDLGHQILNHASGPPFKYDLRHLSELEMIQSIFELHLDLYAQIDSPNSEVDQSTRVLQRNSLERWSMLARTSLVYFLDHGPAGKRRNYIALRHLWASTFHTNITANAPREHVLLCLQDLKFVLQSTGSPVIHLPNSSVMPEVSVSAIDKEASKLKSMDFFLRVFDPASKDPVDIIENIEPILEPSSIEYAEGQLMEEGRQSFPELQEMRAFLDRGDATLRLFLWRKLQDAYQVIDYPPKVVSCCLRSIETIVKQLWSPSYTGEESVDERQMVLLKWLKSLDAFLKKTITLVFQDPEKAYECIDSDHLKSSMSTVARLLRLLHSFTLYEDSVRVGQTPASELRVSLTKSLEAFRERLREMQVNCWILQYTFVKEAISQNTELFDTPSEDCIQYLCLVHNAFGIRSMCKCSNKRFLKLMKSELFALGAVNEYESETCQVLFDLYGVKFSSFDGVTDHGCAAEKLDRATAVMMIDFVMRQARRLSMKDLPKSELKNTIDKMQQVIGMSKASSSLSFNRRVLTSYLKLPIDPTHLFRALQGIGDLSMITIPPENAKIANTGWYFLLGCAALTKFRSQKRLSPVPTTDLDDAVSYFRQDLEHGTGRWESWYRLAQTYDSKLEEDLTWSAEKINNNKSDLVGWQRCAIRCYAMAVATAIRTMEPTPENRVLLSDLYTDFAIRMYASSREPLSMAVFSLSDYVRHFSKEENQEMYKGPPFEEMKSYSVWNFSSYLLKRAIVDQPKRWMNYYMLGKCLWKMFSCDESVRGSSKRVELDNLLDTLLDAIYSLPQRKDTRSDPIFEPHFKLVSIVHKLVQRGILSPTEGSETLQATPWARKVQPPQDSESWGPYILEVLKRLKSADKSNWHHRIPVRAAHVIYDNNKDATAAAAAKQELTQQIFTKTMTIQVWKPEFERPGRHFVYTTRYVYFFVNLLDQLDDRASLDQLLRRVRKRQGDFINHTKLWEDICLTYFKVARRIANVKEGYEEGIFKPMGWDDFVQNTARLENLPEMVPESTFLLELMRDVIEMKKLNNHLMRVTMFEDLIADLYARLYEIHAPRILEQANEENKEKMKVDHIILTGQDGAADTPPTSLAPAPPAESLLPPQPRGRTKGIARRDIQKRAEAIMNNKLTPRATSSVKTSVTVEIEVPRPSIPAAAPSTEEQPAKDSPREMDESGSGQQGSTQNSIHDSADDESELSEIDDEGLSKLERKALSFPNLTDRTSPDHGSEFSAPASVEEEDAEEVEAHGFGEEEGEGDGDDGVDGNLGQGDDTEAVTEERDGEETEVEAEGDEDQEDDEEEGDEGEGTKGEGADNEEEEEGKEGNAEEQTEADREIEDRKETEAGAIDERQPAQAEVSSTPAGEPEPEPMDTSPA</sequence>
<name>A0A507QT42_MONPU</name>
<dbReference type="OrthoDB" id="77564at2759"/>
<feature type="compositionally biased region" description="Acidic residues" evidence="6">
    <location>
        <begin position="1966"/>
        <end position="2000"/>
    </location>
</feature>
<feature type="compositionally biased region" description="Acidic residues" evidence="6">
    <location>
        <begin position="2008"/>
        <end position="2025"/>
    </location>
</feature>
<evidence type="ECO:0000256" key="4">
    <source>
        <dbReference type="ARBA" id="ARBA00014848"/>
    </source>
</evidence>
<feature type="compositionally biased region" description="Basic and acidic residues" evidence="6">
    <location>
        <begin position="2026"/>
        <end position="2046"/>
    </location>
</feature>
<feature type="region of interest" description="Disordered" evidence="6">
    <location>
        <begin position="336"/>
        <end position="356"/>
    </location>
</feature>
<reference evidence="7 8" key="1">
    <citation type="submission" date="2019-06" db="EMBL/GenBank/DDBJ databases">
        <title>Wine fermentation using esterase from Monascus purpureus.</title>
        <authorList>
            <person name="Geng C."/>
            <person name="Zhang Y."/>
        </authorList>
    </citation>
    <scope>NUCLEOTIDE SEQUENCE [LARGE SCALE GENOMIC DNA]</scope>
    <source>
        <strain evidence="7">HQ1</strain>
    </source>
</reference>
<comment type="subcellular location">
    <subcellularLocation>
        <location evidence="2">Nucleus</location>
    </subcellularLocation>
</comment>
<evidence type="ECO:0000256" key="2">
    <source>
        <dbReference type="ARBA" id="ARBA00004123"/>
    </source>
</evidence>
<feature type="compositionally biased region" description="Low complexity" evidence="6">
    <location>
        <begin position="1780"/>
        <end position="1798"/>
    </location>
</feature>
<protein>
    <recommendedName>
        <fullName evidence="4">Histone transcription regulator 3 homolog</fullName>
    </recommendedName>
</protein>
<feature type="region of interest" description="Disordered" evidence="6">
    <location>
        <begin position="368"/>
        <end position="387"/>
    </location>
</feature>
<evidence type="ECO:0000256" key="1">
    <source>
        <dbReference type="ARBA" id="ARBA00002687"/>
    </source>
</evidence>
<dbReference type="STRING" id="5098.A0A507QT42"/>
<dbReference type="PANTHER" id="PTHR15502">
    <property type="entry name" value="CALCINEURIN-BINDING PROTEIN CABIN 1-RELATED"/>
    <property type="match status" value="1"/>
</dbReference>
<evidence type="ECO:0000256" key="6">
    <source>
        <dbReference type="SAM" id="MobiDB-lite"/>
    </source>
</evidence>
<feature type="compositionally biased region" description="Low complexity" evidence="6">
    <location>
        <begin position="1871"/>
        <end position="1880"/>
    </location>
</feature>
<dbReference type="InterPro" id="IPR033053">
    <property type="entry name" value="Hir3/CABIN1"/>
</dbReference>
<evidence type="ECO:0000256" key="5">
    <source>
        <dbReference type="ARBA" id="ARBA00023242"/>
    </source>
</evidence>
<feature type="compositionally biased region" description="Acidic residues" evidence="6">
    <location>
        <begin position="1947"/>
        <end position="1958"/>
    </location>
</feature>
<organism evidence="7 8">
    <name type="scientific">Monascus purpureus</name>
    <name type="common">Red mold</name>
    <name type="synonym">Monascus anka</name>
    <dbReference type="NCBI Taxonomy" id="5098"/>
    <lineage>
        <taxon>Eukaryota</taxon>
        <taxon>Fungi</taxon>
        <taxon>Dikarya</taxon>
        <taxon>Ascomycota</taxon>
        <taxon>Pezizomycotina</taxon>
        <taxon>Eurotiomycetes</taxon>
        <taxon>Eurotiomycetidae</taxon>
        <taxon>Eurotiales</taxon>
        <taxon>Aspergillaceae</taxon>
        <taxon>Monascus</taxon>
    </lineage>
</organism>
<keyword evidence="5" id="KW-0539">Nucleus</keyword>
<feature type="region of interest" description="Disordered" evidence="6">
    <location>
        <begin position="1845"/>
        <end position="2070"/>
    </location>
</feature>